<feature type="domain" description="Mechanosensitive ion channel MscS C-terminal" evidence="9">
    <location>
        <begin position="252"/>
        <end position="339"/>
    </location>
</feature>
<feature type="transmembrane region" description="Helical" evidence="7">
    <location>
        <begin position="63"/>
        <end position="82"/>
    </location>
</feature>
<dbReference type="RefSeq" id="WP_034770003.1">
    <property type="nucleotide sequence ID" value="NZ_CCRF01000049.1"/>
</dbReference>
<feature type="domain" description="Mechanosensitive ion channel MscS" evidence="8">
    <location>
        <begin position="179"/>
        <end position="246"/>
    </location>
</feature>
<evidence type="ECO:0000256" key="7">
    <source>
        <dbReference type="SAM" id="Phobius"/>
    </source>
</evidence>
<feature type="transmembrane region" description="Helical" evidence="7">
    <location>
        <begin position="15"/>
        <end position="32"/>
    </location>
</feature>
<dbReference type="InterPro" id="IPR049142">
    <property type="entry name" value="MS_channel_1st"/>
</dbReference>
<keyword evidence="6 7" id="KW-0472">Membrane</keyword>
<dbReference type="AlphaFoldDB" id="A0A090IYP0"/>
<comment type="similarity">
    <text evidence="2">Belongs to the MscS (TC 1.A.23) family.</text>
</comment>
<dbReference type="InterPro" id="IPR023408">
    <property type="entry name" value="MscS_beta-dom_sf"/>
</dbReference>
<evidence type="ECO:0000259" key="10">
    <source>
        <dbReference type="Pfam" id="PF21088"/>
    </source>
</evidence>
<dbReference type="Gene3D" id="3.30.70.100">
    <property type="match status" value="1"/>
</dbReference>
<keyword evidence="12" id="KW-1185">Reference proteome</keyword>
<dbReference type="SUPFAM" id="SSF50182">
    <property type="entry name" value="Sm-like ribonucleoproteins"/>
    <property type="match status" value="1"/>
</dbReference>
<dbReference type="Pfam" id="PF21088">
    <property type="entry name" value="MS_channel_1st"/>
    <property type="match status" value="1"/>
</dbReference>
<evidence type="ECO:0000313" key="12">
    <source>
        <dbReference type="Proteomes" id="UP000040576"/>
    </source>
</evidence>
<feature type="transmembrane region" description="Helical" evidence="7">
    <location>
        <begin position="88"/>
        <end position="109"/>
    </location>
</feature>
<sequence>MSWDFFLEYKTLTDTLKAICIFLLFLLFRNLFSKYVFKFILKISKKTPTEFFTNVWLSFEKPIRWFFVVIGIYLAAQFIPYFNPNNALFLKIYRSTIILLITWGFYNLSSTSSVIFQKLNSRYDLEIDQILIPFLSKLLRAIIVLISISVILQEFNYNISGLVAGLGIGGLAISLAAQDMIKNFIGGLVIIFEKPFSIGDWINATSVEGTVEDISFRSTLIRTFDQALVTVPNSSLAATNIINYSKMGKRKIDFRIGISYNTPIDKVEQAIFRLREMIQAHEGIHPETILVTFDKLSESSLELFFYFFTKTTVWSEYLEVKQEINLKIIEILTEEGIEIAFPSQTLYITASNKEIIQKTFGTND</sequence>
<name>A0A090IYP0_9BACI</name>
<evidence type="ECO:0000256" key="4">
    <source>
        <dbReference type="ARBA" id="ARBA00022692"/>
    </source>
</evidence>
<accession>A0A090IYP0</accession>
<dbReference type="GO" id="GO:0055085">
    <property type="term" value="P:transmembrane transport"/>
    <property type="evidence" value="ECO:0007669"/>
    <property type="project" value="InterPro"/>
</dbReference>
<feature type="transmembrane region" description="Helical" evidence="7">
    <location>
        <begin position="130"/>
        <end position="151"/>
    </location>
</feature>
<keyword evidence="3" id="KW-1003">Cell membrane</keyword>
<protein>
    <submittedName>
        <fullName evidence="11">MscS Mechanosensitive ion channel</fullName>
    </submittedName>
</protein>
<organism evidence="11 12">
    <name type="scientific">Caldibacillus thermoamylovorans</name>
    <dbReference type="NCBI Taxonomy" id="35841"/>
    <lineage>
        <taxon>Bacteria</taxon>
        <taxon>Bacillati</taxon>
        <taxon>Bacillota</taxon>
        <taxon>Bacilli</taxon>
        <taxon>Bacillales</taxon>
        <taxon>Bacillaceae</taxon>
        <taxon>Caldibacillus</taxon>
    </lineage>
</organism>
<dbReference type="Gene3D" id="2.30.30.60">
    <property type="match status" value="1"/>
</dbReference>
<evidence type="ECO:0000256" key="3">
    <source>
        <dbReference type="ARBA" id="ARBA00022475"/>
    </source>
</evidence>
<evidence type="ECO:0000256" key="2">
    <source>
        <dbReference type="ARBA" id="ARBA00008017"/>
    </source>
</evidence>
<evidence type="ECO:0000256" key="5">
    <source>
        <dbReference type="ARBA" id="ARBA00022989"/>
    </source>
</evidence>
<evidence type="ECO:0000256" key="1">
    <source>
        <dbReference type="ARBA" id="ARBA00004651"/>
    </source>
</evidence>
<evidence type="ECO:0000259" key="9">
    <source>
        <dbReference type="Pfam" id="PF21082"/>
    </source>
</evidence>
<evidence type="ECO:0000256" key="6">
    <source>
        <dbReference type="ARBA" id="ARBA00023136"/>
    </source>
</evidence>
<keyword evidence="5 7" id="KW-1133">Transmembrane helix</keyword>
<dbReference type="Pfam" id="PF00924">
    <property type="entry name" value="MS_channel_2nd"/>
    <property type="match status" value="1"/>
</dbReference>
<dbReference type="KEGG" id="bthv:CQJ30_08960"/>
<dbReference type="InterPro" id="IPR011066">
    <property type="entry name" value="MscS_channel_C_sf"/>
</dbReference>
<dbReference type="GO" id="GO:0005886">
    <property type="term" value="C:plasma membrane"/>
    <property type="evidence" value="ECO:0007669"/>
    <property type="project" value="UniProtKB-SubCell"/>
</dbReference>
<keyword evidence="4 7" id="KW-0812">Transmembrane</keyword>
<gene>
    <name evidence="11" type="ORF">BT1A1_1710</name>
</gene>
<dbReference type="InterPro" id="IPR006686">
    <property type="entry name" value="MscS_channel_CS"/>
</dbReference>
<dbReference type="InterPro" id="IPR006685">
    <property type="entry name" value="MscS_channel_2nd"/>
</dbReference>
<dbReference type="eggNOG" id="COG0668">
    <property type="taxonomic scope" value="Bacteria"/>
</dbReference>
<dbReference type="PANTHER" id="PTHR43634">
    <property type="entry name" value="OW CONDUCTANCE MECHANOSENSITIVE CHANNEL"/>
    <property type="match status" value="1"/>
</dbReference>
<dbReference type="InterPro" id="IPR010920">
    <property type="entry name" value="LSM_dom_sf"/>
</dbReference>
<dbReference type="PATRIC" id="fig|35841.6.peg.1806"/>
<proteinExistence type="inferred from homology"/>
<dbReference type="SUPFAM" id="SSF82861">
    <property type="entry name" value="Mechanosensitive channel protein MscS (YggB), transmembrane region"/>
    <property type="match status" value="1"/>
</dbReference>
<dbReference type="PANTHER" id="PTHR43634:SF2">
    <property type="entry name" value="LOW CONDUCTANCE MECHANOSENSITIVE CHANNEL YNAI"/>
    <property type="match status" value="1"/>
</dbReference>
<evidence type="ECO:0000313" key="11">
    <source>
        <dbReference type="EMBL" id="CEE01538.1"/>
    </source>
</evidence>
<dbReference type="InterPro" id="IPR049278">
    <property type="entry name" value="MS_channel_C"/>
</dbReference>
<dbReference type="Pfam" id="PF21082">
    <property type="entry name" value="MS_channel_3rd"/>
    <property type="match status" value="1"/>
</dbReference>
<dbReference type="SUPFAM" id="SSF82689">
    <property type="entry name" value="Mechanosensitive channel protein MscS (YggB), C-terminal domain"/>
    <property type="match status" value="1"/>
</dbReference>
<dbReference type="InterPro" id="IPR045042">
    <property type="entry name" value="YnaI-like"/>
</dbReference>
<dbReference type="EMBL" id="CCRF01000049">
    <property type="protein sequence ID" value="CEE01538.1"/>
    <property type="molecule type" value="Genomic_DNA"/>
</dbReference>
<dbReference type="Proteomes" id="UP000040576">
    <property type="component" value="Unassembled WGS sequence"/>
</dbReference>
<comment type="subcellular location">
    <subcellularLocation>
        <location evidence="1">Cell membrane</location>
        <topology evidence="1">Multi-pass membrane protein</topology>
    </subcellularLocation>
</comment>
<reference evidence="11 12" key="1">
    <citation type="submission" date="2014-07" db="EMBL/GenBank/DDBJ databases">
        <authorList>
            <person name="Wibberg Daniel"/>
        </authorList>
    </citation>
    <scope>NUCLEOTIDE SEQUENCE [LARGE SCALE GENOMIC DNA]</scope>
</reference>
<dbReference type="PROSITE" id="PS01246">
    <property type="entry name" value="UPF0003"/>
    <property type="match status" value="1"/>
</dbReference>
<evidence type="ECO:0000259" key="8">
    <source>
        <dbReference type="Pfam" id="PF00924"/>
    </source>
</evidence>
<dbReference type="Gene3D" id="1.10.287.1260">
    <property type="match status" value="1"/>
</dbReference>
<dbReference type="InterPro" id="IPR011014">
    <property type="entry name" value="MscS_channel_TM-2"/>
</dbReference>
<feature type="transmembrane region" description="Helical" evidence="7">
    <location>
        <begin position="157"/>
        <end position="177"/>
    </location>
</feature>
<feature type="domain" description="Mechanosensitive ion channel transmembrane helices 2/3" evidence="10">
    <location>
        <begin position="137"/>
        <end position="178"/>
    </location>
</feature>